<dbReference type="GO" id="GO:0004601">
    <property type="term" value="F:peroxidase activity"/>
    <property type="evidence" value="ECO:0007669"/>
    <property type="project" value="UniProtKB-KW"/>
</dbReference>
<dbReference type="Pfam" id="PF00255">
    <property type="entry name" value="GSHPx"/>
    <property type="match status" value="1"/>
</dbReference>
<name>A0A2Z3HR40_9CAUL</name>
<reference evidence="7" key="1">
    <citation type="submission" date="2018-05" db="EMBL/GenBank/DDBJ databases">
        <title>Genome sequencing of Phenylobacterium sp. HYN0004.</title>
        <authorList>
            <person name="Yi H."/>
            <person name="Baek C."/>
        </authorList>
    </citation>
    <scope>NUCLEOTIDE SEQUENCE [LARGE SCALE GENOMIC DNA]</scope>
    <source>
        <strain evidence="7">HYN0004</strain>
    </source>
</reference>
<dbReference type="PROSITE" id="PS00460">
    <property type="entry name" value="GLUTATHIONE_PEROXID_1"/>
    <property type="match status" value="1"/>
</dbReference>
<dbReference type="Gene3D" id="3.40.30.10">
    <property type="entry name" value="Glutaredoxin"/>
    <property type="match status" value="1"/>
</dbReference>
<keyword evidence="3 5" id="KW-0560">Oxidoreductase</keyword>
<dbReference type="PROSITE" id="PS51355">
    <property type="entry name" value="GLUTATHIONE_PEROXID_3"/>
    <property type="match status" value="1"/>
</dbReference>
<dbReference type="PIRSF" id="PIRSF000303">
    <property type="entry name" value="Glutathion_perox"/>
    <property type="match status" value="1"/>
</dbReference>
<dbReference type="GO" id="GO:0034599">
    <property type="term" value="P:cellular response to oxidative stress"/>
    <property type="evidence" value="ECO:0007669"/>
    <property type="project" value="TreeGrafter"/>
</dbReference>
<comment type="similarity">
    <text evidence="1 5">Belongs to the glutathione peroxidase family.</text>
</comment>
<dbReference type="KEGG" id="phb:HYN04_07910"/>
<evidence type="ECO:0000256" key="3">
    <source>
        <dbReference type="ARBA" id="ARBA00023002"/>
    </source>
</evidence>
<evidence type="ECO:0000313" key="6">
    <source>
        <dbReference type="EMBL" id="AWM77692.1"/>
    </source>
</evidence>
<dbReference type="OrthoDB" id="9785502at2"/>
<evidence type="ECO:0000256" key="4">
    <source>
        <dbReference type="PIRSR" id="PIRSR000303-1"/>
    </source>
</evidence>
<dbReference type="RefSeq" id="WP_110450259.1">
    <property type="nucleotide sequence ID" value="NZ_CP029479.1"/>
</dbReference>
<dbReference type="InterPro" id="IPR000889">
    <property type="entry name" value="Glutathione_peroxidase"/>
</dbReference>
<dbReference type="AlphaFoldDB" id="A0A2Z3HR40"/>
<evidence type="ECO:0000256" key="5">
    <source>
        <dbReference type="RuleBase" id="RU000499"/>
    </source>
</evidence>
<keyword evidence="2 5" id="KW-0575">Peroxidase</keyword>
<dbReference type="PANTHER" id="PTHR11592">
    <property type="entry name" value="GLUTATHIONE PEROXIDASE"/>
    <property type="match status" value="1"/>
</dbReference>
<dbReference type="InterPro" id="IPR036249">
    <property type="entry name" value="Thioredoxin-like_sf"/>
</dbReference>
<feature type="active site" evidence="4">
    <location>
        <position position="36"/>
    </location>
</feature>
<sequence>MTSLYDFSFTSIDGEPLPMTGFRDRAVLVVNTASRCGLTPQYDGLEALYAKYREQGLTVLGVPCNQFMGQEPGTEAEIKEFCETRFKIDFPLTAKADVKGASAHPFYKWALETLGEAADPAWNFHKLLVGRDGRLIAAFGPRTDPQAPEIVSAVEAALAAPAGA</sequence>
<keyword evidence="7" id="KW-1185">Reference proteome</keyword>
<accession>A0A2Z3HR40</accession>
<evidence type="ECO:0000256" key="2">
    <source>
        <dbReference type="ARBA" id="ARBA00022559"/>
    </source>
</evidence>
<dbReference type="PANTHER" id="PTHR11592:SF78">
    <property type="entry name" value="GLUTATHIONE PEROXIDASE"/>
    <property type="match status" value="1"/>
</dbReference>
<organism evidence="6 7">
    <name type="scientific">Phenylobacterium parvum</name>
    <dbReference type="NCBI Taxonomy" id="2201350"/>
    <lineage>
        <taxon>Bacteria</taxon>
        <taxon>Pseudomonadati</taxon>
        <taxon>Pseudomonadota</taxon>
        <taxon>Alphaproteobacteria</taxon>
        <taxon>Caulobacterales</taxon>
        <taxon>Caulobacteraceae</taxon>
        <taxon>Phenylobacterium</taxon>
    </lineage>
</organism>
<evidence type="ECO:0000256" key="1">
    <source>
        <dbReference type="ARBA" id="ARBA00006926"/>
    </source>
</evidence>
<protein>
    <recommendedName>
        <fullName evidence="5">Glutathione peroxidase</fullName>
    </recommendedName>
</protein>
<dbReference type="PRINTS" id="PR01011">
    <property type="entry name" value="GLUTPROXDASE"/>
</dbReference>
<evidence type="ECO:0000313" key="7">
    <source>
        <dbReference type="Proteomes" id="UP000247763"/>
    </source>
</evidence>
<gene>
    <name evidence="6" type="ORF">HYN04_07910</name>
</gene>
<dbReference type="SUPFAM" id="SSF52833">
    <property type="entry name" value="Thioredoxin-like"/>
    <property type="match status" value="1"/>
</dbReference>
<dbReference type="InterPro" id="IPR029759">
    <property type="entry name" value="GPX_AS"/>
</dbReference>
<proteinExistence type="inferred from homology"/>
<dbReference type="Proteomes" id="UP000247763">
    <property type="component" value="Chromosome"/>
</dbReference>
<dbReference type="CDD" id="cd00340">
    <property type="entry name" value="GSH_Peroxidase"/>
    <property type="match status" value="1"/>
</dbReference>
<dbReference type="EMBL" id="CP029479">
    <property type="protein sequence ID" value="AWM77692.1"/>
    <property type="molecule type" value="Genomic_DNA"/>
</dbReference>